<comment type="caution">
    <text evidence="3">The sequence shown here is derived from an EMBL/GenBank/DDBJ whole genome shotgun (WGS) entry which is preliminary data.</text>
</comment>
<protein>
    <submittedName>
        <fullName evidence="3">Universal stress protein</fullName>
    </submittedName>
</protein>
<keyword evidence="4" id="KW-1185">Reference proteome</keyword>
<dbReference type="InterPro" id="IPR014729">
    <property type="entry name" value="Rossmann-like_a/b/a_fold"/>
</dbReference>
<accession>A0ABV6HJZ3</accession>
<dbReference type="Gene3D" id="3.40.50.620">
    <property type="entry name" value="HUPs"/>
    <property type="match status" value="2"/>
</dbReference>
<evidence type="ECO:0000313" key="4">
    <source>
        <dbReference type="Proteomes" id="UP001589774"/>
    </source>
</evidence>
<organism evidence="3 4">
    <name type="scientific">Olivibacter oleidegradans</name>
    <dbReference type="NCBI Taxonomy" id="760123"/>
    <lineage>
        <taxon>Bacteria</taxon>
        <taxon>Pseudomonadati</taxon>
        <taxon>Bacteroidota</taxon>
        <taxon>Sphingobacteriia</taxon>
        <taxon>Sphingobacteriales</taxon>
        <taxon>Sphingobacteriaceae</taxon>
        <taxon>Olivibacter</taxon>
    </lineage>
</organism>
<evidence type="ECO:0000313" key="3">
    <source>
        <dbReference type="EMBL" id="MFC0319220.1"/>
    </source>
</evidence>
<dbReference type="EMBL" id="JBHLWO010000002">
    <property type="protein sequence ID" value="MFC0319220.1"/>
    <property type="molecule type" value="Genomic_DNA"/>
</dbReference>
<dbReference type="Proteomes" id="UP001589774">
    <property type="component" value="Unassembled WGS sequence"/>
</dbReference>
<evidence type="ECO:0000256" key="1">
    <source>
        <dbReference type="ARBA" id="ARBA00008791"/>
    </source>
</evidence>
<dbReference type="PANTHER" id="PTHR46268:SF6">
    <property type="entry name" value="UNIVERSAL STRESS PROTEIN UP12"/>
    <property type="match status" value="1"/>
</dbReference>
<reference evidence="3 4" key="1">
    <citation type="submission" date="2024-09" db="EMBL/GenBank/DDBJ databases">
        <authorList>
            <person name="Sun Q."/>
            <person name="Mori K."/>
        </authorList>
    </citation>
    <scope>NUCLEOTIDE SEQUENCE [LARGE SCALE GENOMIC DNA]</scope>
    <source>
        <strain evidence="3 4">CCM 7765</strain>
    </source>
</reference>
<dbReference type="RefSeq" id="WP_013666661.1">
    <property type="nucleotide sequence ID" value="NZ_JBHLWO010000002.1"/>
</dbReference>
<feature type="domain" description="UspA" evidence="2">
    <location>
        <begin position="1"/>
        <end position="142"/>
    </location>
</feature>
<dbReference type="InterPro" id="IPR006016">
    <property type="entry name" value="UspA"/>
</dbReference>
<dbReference type="InterPro" id="IPR006015">
    <property type="entry name" value="Universal_stress_UspA"/>
</dbReference>
<sequence>MKTLLVLTDFSDAATHAAKYAAILAKQLKIARILLFNKLPSITSIPSSPLVVNKTHETKEESMTHLKRLVNELKFLKHTDTELTYLAKEGDLDELTNDLINKYQVDYVVMGLTGKSKLEQTLIGSNTIKIAKTVNRPLLIVPESAKLTPITKIASVIDLQDPKQAQTITNLLNPLHFHNHLELYVLSHESEGIPLQTLHNHNFTAVKEKISRYNPKYYAISEIDIVREILEFSKSHDISLIVHIEKKRNFFESLFLTDITERMAYVTHIPLLLAKQA</sequence>
<gene>
    <name evidence="3" type="ORF">ACFFI0_12925</name>
</gene>
<name>A0ABV6HJZ3_9SPHI</name>
<evidence type="ECO:0000259" key="2">
    <source>
        <dbReference type="Pfam" id="PF00582"/>
    </source>
</evidence>
<dbReference type="SUPFAM" id="SSF52402">
    <property type="entry name" value="Adenine nucleotide alpha hydrolases-like"/>
    <property type="match status" value="2"/>
</dbReference>
<dbReference type="PRINTS" id="PR01438">
    <property type="entry name" value="UNVRSLSTRESS"/>
</dbReference>
<dbReference type="PANTHER" id="PTHR46268">
    <property type="entry name" value="STRESS RESPONSE PROTEIN NHAX"/>
    <property type="match status" value="1"/>
</dbReference>
<dbReference type="Pfam" id="PF00582">
    <property type="entry name" value="Usp"/>
    <property type="match status" value="1"/>
</dbReference>
<comment type="similarity">
    <text evidence="1">Belongs to the universal stress protein A family.</text>
</comment>
<proteinExistence type="inferred from homology"/>
<dbReference type="CDD" id="cd00293">
    <property type="entry name" value="USP-like"/>
    <property type="match status" value="1"/>
</dbReference>